<dbReference type="Gene3D" id="2.130.10.30">
    <property type="entry name" value="Regulator of chromosome condensation 1/beta-lactamase-inhibitor protein II"/>
    <property type="match status" value="3"/>
</dbReference>
<keyword evidence="1" id="KW-0344">Guanine-nucleotide releasing factor</keyword>
<dbReference type="AlphaFoldDB" id="A0A8J3UV84"/>
<organism evidence="5 6">
    <name type="scientific">Planotetraspora thailandica</name>
    <dbReference type="NCBI Taxonomy" id="487172"/>
    <lineage>
        <taxon>Bacteria</taxon>
        <taxon>Bacillati</taxon>
        <taxon>Actinomycetota</taxon>
        <taxon>Actinomycetes</taxon>
        <taxon>Streptosporangiales</taxon>
        <taxon>Streptosporangiaceae</taxon>
        <taxon>Planotetraspora</taxon>
    </lineage>
</organism>
<dbReference type="GO" id="GO:0005975">
    <property type="term" value="P:carbohydrate metabolic process"/>
    <property type="evidence" value="ECO:0007669"/>
    <property type="project" value="UniProtKB-ARBA"/>
</dbReference>
<dbReference type="GO" id="GO:0005509">
    <property type="term" value="F:calcium ion binding"/>
    <property type="evidence" value="ECO:0007669"/>
    <property type="project" value="InterPro"/>
</dbReference>
<evidence type="ECO:0000256" key="2">
    <source>
        <dbReference type="ARBA" id="ARBA00022737"/>
    </source>
</evidence>
<evidence type="ECO:0000256" key="1">
    <source>
        <dbReference type="ARBA" id="ARBA00022658"/>
    </source>
</evidence>
<feature type="domain" description="Ig-like" evidence="4">
    <location>
        <begin position="386"/>
        <end position="464"/>
    </location>
</feature>
<dbReference type="InterPro" id="IPR007110">
    <property type="entry name" value="Ig-like_dom"/>
</dbReference>
<dbReference type="InterPro" id="IPR051553">
    <property type="entry name" value="Ran_GTPase-activating"/>
</dbReference>
<dbReference type="PRINTS" id="PR00633">
    <property type="entry name" value="RCCNDNSATION"/>
</dbReference>
<dbReference type="SUPFAM" id="SSF49313">
    <property type="entry name" value="Cadherin-like"/>
    <property type="match status" value="4"/>
</dbReference>
<dbReference type="InterPro" id="IPR022409">
    <property type="entry name" value="PKD/Chitinase_dom"/>
</dbReference>
<dbReference type="Pfam" id="PF25390">
    <property type="entry name" value="WD40_RLD"/>
    <property type="match status" value="1"/>
</dbReference>
<dbReference type="RefSeq" id="WP_203942894.1">
    <property type="nucleotide sequence ID" value="NZ_BOOR01000006.1"/>
</dbReference>
<evidence type="ECO:0000313" key="6">
    <source>
        <dbReference type="Proteomes" id="UP000605992"/>
    </source>
</evidence>
<dbReference type="PROSITE" id="PS50012">
    <property type="entry name" value="RCC1_3"/>
    <property type="match status" value="7"/>
</dbReference>
<dbReference type="InterPro" id="IPR009091">
    <property type="entry name" value="RCC1/BLIP-II"/>
</dbReference>
<dbReference type="Gene3D" id="2.60.40.10">
    <property type="entry name" value="Immunoglobulins"/>
    <property type="match status" value="4"/>
</dbReference>
<dbReference type="PANTHER" id="PTHR45982:SF1">
    <property type="entry name" value="REGULATOR OF CHROMOSOME CONDENSATION"/>
    <property type="match status" value="1"/>
</dbReference>
<evidence type="ECO:0000259" key="4">
    <source>
        <dbReference type="PROSITE" id="PS50835"/>
    </source>
</evidence>
<dbReference type="Gene3D" id="2.60.40.2700">
    <property type="match status" value="1"/>
</dbReference>
<dbReference type="InterPro" id="IPR058923">
    <property type="entry name" value="RCC1-like_dom"/>
</dbReference>
<dbReference type="PROSITE" id="PS00626">
    <property type="entry name" value="RCC1_2"/>
    <property type="match status" value="2"/>
</dbReference>
<evidence type="ECO:0000256" key="3">
    <source>
        <dbReference type="SAM" id="SignalP"/>
    </source>
</evidence>
<dbReference type="SMART" id="SM00089">
    <property type="entry name" value="PKD"/>
    <property type="match status" value="3"/>
</dbReference>
<dbReference type="SUPFAM" id="SSF50985">
    <property type="entry name" value="RCC1/BLIP-II"/>
    <property type="match status" value="2"/>
</dbReference>
<reference evidence="5" key="1">
    <citation type="submission" date="2021-01" db="EMBL/GenBank/DDBJ databases">
        <title>Whole genome shotgun sequence of Planotetraspora thailandica NBRC 104271.</title>
        <authorList>
            <person name="Komaki H."/>
            <person name="Tamura T."/>
        </authorList>
    </citation>
    <scope>NUCLEOTIDE SEQUENCE</scope>
    <source>
        <strain evidence="5">NBRC 104271</strain>
    </source>
</reference>
<dbReference type="PROSITE" id="PS50835">
    <property type="entry name" value="IG_LIKE"/>
    <property type="match status" value="1"/>
</dbReference>
<dbReference type="SUPFAM" id="SSF48726">
    <property type="entry name" value="Immunoglobulin"/>
    <property type="match status" value="1"/>
</dbReference>
<dbReference type="EMBL" id="BOOR01000006">
    <property type="protein sequence ID" value="GII52614.1"/>
    <property type="molecule type" value="Genomic_DNA"/>
</dbReference>
<feature type="chain" id="PRO_5035175614" description="Ig-like domain-containing protein" evidence="3">
    <location>
        <begin position="26"/>
        <end position="805"/>
    </location>
</feature>
<protein>
    <recommendedName>
        <fullName evidence="4">Ig-like domain-containing protein</fullName>
    </recommendedName>
</protein>
<keyword evidence="6" id="KW-1185">Reference proteome</keyword>
<accession>A0A8J3UV84</accession>
<sequence length="805" mass="81210">MAAGAALAVTAAAVAALGPAGPAAASSGISQVYAWGVGGSGRLGNDSTADQSSPVAVSALSQVAQVSAGYIHSLALRSDGTVWTWGDNRYGQLGNGTTTASSVPVPVPGLTGVVQVAAGGHDYRSYSLALRSDGTVWAWGDNALGEFGDGTTIGRTTPVQVPGLTGVTQIAAGSYHNLALRSDGTVVAWGMNGNGQLGDGTTALYRNRPMVVSGLTRVTQIAAGYNYSLALRSDGTVMAWGYNFNGELGDGTTTYRHTPVQVAGLTGVTQIAAGTYHSLALRSDGTVMAWGYNYRGRLGDGTTIDRHAPVTVSGLSDVALVSTGATNGVAVRSDGTVAAWGDNLHGQLGDGTTGSYRATPATVPGLSSVTQISAGAVHTLAKVGPPELTANAAITGDVGTTLTCQAPFVGATSVSYTWLWDGAAIPDATTATYTPPSWDAGHQATCQVTAANDLGTTDASATITIAPADLSAETAPIAEAGKYYSYRFAATGYPTPKIALVSGALPPGLALDTDGTLYGTPSQGGTYRFSLSATNGIGAVAGEEKTVVVQASATFTAGTAPIAVAGKPYKYRFAAAGYPTPKITRVSGTLPPGLALAADGTLSGTPTRGGSYKFTLSASNGVGTAATAAETVVVQAPARFTGGTSPIAVVGKKYSYRFAATGYPTPKITRVSGTLPPGLKLAANGTLSGTPTRAGSYRFALSATNGVGTAAKITKTVIVRAPAHFTRGTPPIAHVGKKYSYRFAATGYPTPKITRVSGKLPAGLKLATNGILSGKPTRRGTYKFTLAATNGVGTAAKITRTVVVR</sequence>
<name>A0A8J3UV84_9ACTN</name>
<dbReference type="InterPro" id="IPR000408">
    <property type="entry name" value="Reg_chr_condens"/>
</dbReference>
<dbReference type="InterPro" id="IPR015919">
    <property type="entry name" value="Cadherin-like_sf"/>
</dbReference>
<feature type="signal peptide" evidence="3">
    <location>
        <begin position="1"/>
        <end position="25"/>
    </location>
</feature>
<dbReference type="InterPro" id="IPR036179">
    <property type="entry name" value="Ig-like_dom_sf"/>
</dbReference>
<gene>
    <name evidence="5" type="ORF">Pth03_10030</name>
</gene>
<proteinExistence type="predicted"/>
<dbReference type="Proteomes" id="UP000605992">
    <property type="component" value="Unassembled WGS sequence"/>
</dbReference>
<dbReference type="InterPro" id="IPR013783">
    <property type="entry name" value="Ig-like_fold"/>
</dbReference>
<dbReference type="GO" id="GO:0016020">
    <property type="term" value="C:membrane"/>
    <property type="evidence" value="ECO:0007669"/>
    <property type="project" value="InterPro"/>
</dbReference>
<comment type="caution">
    <text evidence="5">The sequence shown here is derived from an EMBL/GenBank/DDBJ whole genome shotgun (WGS) entry which is preliminary data.</text>
</comment>
<evidence type="ECO:0000313" key="5">
    <source>
        <dbReference type="EMBL" id="GII52614.1"/>
    </source>
</evidence>
<dbReference type="PANTHER" id="PTHR45982">
    <property type="entry name" value="REGULATOR OF CHROMOSOME CONDENSATION"/>
    <property type="match status" value="1"/>
</dbReference>
<keyword evidence="3" id="KW-0732">Signal</keyword>
<keyword evidence="2" id="KW-0677">Repeat</keyword>